<dbReference type="InterPro" id="IPR002314">
    <property type="entry name" value="aa-tRNA-synt_IIb"/>
</dbReference>
<keyword evidence="3 12" id="KW-0963">Cytoplasm</keyword>
<dbReference type="InterPro" id="IPR004154">
    <property type="entry name" value="Anticodon-bd"/>
</dbReference>
<organism evidence="14 15">
    <name type="scientific">Aeromicrobium erythreum</name>
    <dbReference type="NCBI Taxonomy" id="2041"/>
    <lineage>
        <taxon>Bacteria</taxon>
        <taxon>Bacillati</taxon>
        <taxon>Actinomycetota</taxon>
        <taxon>Actinomycetes</taxon>
        <taxon>Propionibacteriales</taxon>
        <taxon>Nocardioidaceae</taxon>
        <taxon>Aeromicrobium</taxon>
    </lineage>
</organism>
<comment type="subunit">
    <text evidence="2 12">Homodimer.</text>
</comment>
<evidence type="ECO:0000256" key="3">
    <source>
        <dbReference type="ARBA" id="ARBA00022490"/>
    </source>
</evidence>
<sequence>MRMSQLFLRTLRDDPADAEVPSHKLLVRAGYVRRVAPGIYSWLPLGLKVLAKVEEIVREEMEAIGSQEVRFPALLPREPYEATNRWTEYGPNLFRLHDRRGNDMLLGPTHEEMFALLVKDLYGSYKDLPLSLYQIQTKYRDEARPRAGILRGREFVMKDSYSFDVTDEGLERSYQAHREAYVRIFDRLGLDYVVVQADSGAMGGSASEEFLAVAEIGEDTFVRSPGGYAANVEAVVTVAPDPQPYDGLPAAHAEQTPDTPTIDTLVAHLNERFPREDRPWTGADTLKNVLVVLRHPDGSREALAIGVPGDREVDTKRLETQVAPADVEPFTEEDFAAHPALKKGYIGPGVLGEESETGIRYLVDPRVVDGTRWVTGANVAGSHVIDLVAGRDFTADGTIEAAEVRAGDPAPDGSGPLELARGIEMGHIFQLGRKYAEALDLKVLDENGKLVTVTMGSYGVGISRAVAAVVESSHDELGIVWPRELAPFDVHVVVAGKQPELFEAADRLVAELEAAGLDVLYDDRPKVSPGVKFKDAELLGMPTTVVVGKGLADGLLEVKDRASGTRRDVALADVITEVRGVCR</sequence>
<dbReference type="PANTHER" id="PTHR42753">
    <property type="entry name" value="MITOCHONDRIAL RIBOSOME PROTEIN L39/PROLYL-TRNA LIGASE FAMILY MEMBER"/>
    <property type="match status" value="1"/>
</dbReference>
<comment type="catalytic activity">
    <reaction evidence="9 12">
        <text>tRNA(Pro) + L-proline + ATP = L-prolyl-tRNA(Pro) + AMP + diphosphate</text>
        <dbReference type="Rhea" id="RHEA:14305"/>
        <dbReference type="Rhea" id="RHEA-COMP:9700"/>
        <dbReference type="Rhea" id="RHEA-COMP:9702"/>
        <dbReference type="ChEBI" id="CHEBI:30616"/>
        <dbReference type="ChEBI" id="CHEBI:33019"/>
        <dbReference type="ChEBI" id="CHEBI:60039"/>
        <dbReference type="ChEBI" id="CHEBI:78442"/>
        <dbReference type="ChEBI" id="CHEBI:78532"/>
        <dbReference type="ChEBI" id="CHEBI:456215"/>
        <dbReference type="EC" id="6.1.1.15"/>
    </reaction>
</comment>
<dbReference type="InterPro" id="IPR007214">
    <property type="entry name" value="YbaK/aa-tRNA-synth-assoc-dom"/>
</dbReference>
<dbReference type="GO" id="GO:0005524">
    <property type="term" value="F:ATP binding"/>
    <property type="evidence" value="ECO:0007669"/>
    <property type="project" value="UniProtKB-UniRule"/>
</dbReference>
<dbReference type="InterPro" id="IPR006195">
    <property type="entry name" value="aa-tRNA-synth_II"/>
</dbReference>
<dbReference type="InterPro" id="IPR033730">
    <property type="entry name" value="ProRS_core_prok"/>
</dbReference>
<comment type="subcellular location">
    <subcellularLocation>
        <location evidence="1 12">Cytoplasm</location>
    </subcellularLocation>
</comment>
<dbReference type="FunFam" id="3.30.930.10:FF:000070">
    <property type="entry name" value="Proline--tRNA ligase"/>
    <property type="match status" value="1"/>
</dbReference>
<keyword evidence="5 12" id="KW-0547">Nucleotide-binding</keyword>
<dbReference type="HAMAP" id="MF_01569">
    <property type="entry name" value="Pro_tRNA_synth_type1"/>
    <property type="match status" value="1"/>
</dbReference>
<dbReference type="Pfam" id="PF03129">
    <property type="entry name" value="HGTP_anticodon"/>
    <property type="match status" value="1"/>
</dbReference>
<comment type="function">
    <text evidence="10 12">Catalyzes the attachment of proline to tRNA(Pro) in a two-step reaction: proline is first activated by ATP to form Pro-AMP and then transferred to the acceptor end of tRNA(Pro). As ProRS can inadvertently accommodate and process non-cognate amino acids such as alanine and cysteine, to avoid such errors it has two additional distinct editing activities against alanine. One activity is designated as 'pretransfer' editing and involves the tRNA(Pro)-independent hydrolysis of activated Ala-AMP. The other activity is designated 'posttransfer' editing and involves deacylation of mischarged Ala-tRNA(Pro). The misacylated Cys-tRNA(Pro) is not edited by ProRS.</text>
</comment>
<comment type="domain">
    <text evidence="12">Consists of three domains: the N-terminal catalytic domain, the editing domain and the C-terminal anticodon-binding domain.</text>
</comment>
<evidence type="ECO:0000256" key="2">
    <source>
        <dbReference type="ARBA" id="ARBA00011738"/>
    </source>
</evidence>
<evidence type="ECO:0000256" key="10">
    <source>
        <dbReference type="ARBA" id="ARBA00053664"/>
    </source>
</evidence>
<evidence type="ECO:0000313" key="14">
    <source>
        <dbReference type="EMBL" id="ALX04564.1"/>
    </source>
</evidence>
<dbReference type="KEGG" id="aer:AERYTH_07585"/>
<keyword evidence="7 12" id="KW-0648">Protein biosynthesis</keyword>
<dbReference type="NCBIfam" id="TIGR00409">
    <property type="entry name" value="proS_fam_II"/>
    <property type="match status" value="1"/>
</dbReference>
<dbReference type="InterPro" id="IPR023717">
    <property type="entry name" value="Pro-tRNA-Synthase_IIa_type1"/>
</dbReference>
<dbReference type="InterPro" id="IPR002316">
    <property type="entry name" value="Pro-tRNA-ligase_IIa"/>
</dbReference>
<dbReference type="STRING" id="2041.AERYTH_07585"/>
<dbReference type="GO" id="GO:0005829">
    <property type="term" value="C:cytosol"/>
    <property type="evidence" value="ECO:0007669"/>
    <property type="project" value="TreeGrafter"/>
</dbReference>
<dbReference type="OrthoDB" id="9809052at2"/>
<dbReference type="InterPro" id="IPR036621">
    <property type="entry name" value="Anticodon-bd_dom_sf"/>
</dbReference>
<feature type="domain" description="Aminoacyl-transfer RNA synthetases class-II family profile" evidence="13">
    <location>
        <begin position="33"/>
        <end position="482"/>
    </location>
</feature>
<keyword evidence="15" id="KW-1185">Reference proteome</keyword>
<evidence type="ECO:0000256" key="5">
    <source>
        <dbReference type="ARBA" id="ARBA00022741"/>
    </source>
</evidence>
<dbReference type="InterPro" id="IPR004500">
    <property type="entry name" value="Pro-tRNA-synth_IIa_bac-type"/>
</dbReference>
<dbReference type="PATRIC" id="fig|2041.4.peg.1590"/>
<evidence type="ECO:0000256" key="7">
    <source>
        <dbReference type="ARBA" id="ARBA00022917"/>
    </source>
</evidence>
<comment type="similarity">
    <text evidence="11 12">Belongs to the class-II aminoacyl-tRNA synthetase family. ProS type 1 subfamily.</text>
</comment>
<dbReference type="Proteomes" id="UP000067689">
    <property type="component" value="Chromosome"/>
</dbReference>
<proteinExistence type="inferred from homology"/>
<keyword evidence="6 12" id="KW-0067">ATP-binding</keyword>
<dbReference type="SUPFAM" id="SSF55681">
    <property type="entry name" value="Class II aaRS and biotin synthetases"/>
    <property type="match status" value="1"/>
</dbReference>
<evidence type="ECO:0000256" key="9">
    <source>
        <dbReference type="ARBA" id="ARBA00047671"/>
    </source>
</evidence>
<reference evidence="14 15" key="1">
    <citation type="journal article" date="1991" name="Int. J. Syst. Bacteriol.">
        <title>Description of the erythromycin-producing bacterium Arthrobacter sp. strain NRRL B-3381 as Aeromicrobium erythreum gen. nov., sp. nov.</title>
        <authorList>
            <person name="Miller E.S."/>
            <person name="Woese C.R."/>
            <person name="Brenner S."/>
        </authorList>
    </citation>
    <scope>NUCLEOTIDE SEQUENCE [LARGE SCALE GENOMIC DNA]</scope>
    <source>
        <strain evidence="14 15">AR18</strain>
    </source>
</reference>
<dbReference type="Gene3D" id="3.90.960.10">
    <property type="entry name" value="YbaK/aminoacyl-tRNA synthetase-associated domain"/>
    <property type="match status" value="1"/>
</dbReference>
<dbReference type="InterPro" id="IPR036754">
    <property type="entry name" value="YbaK/aa-tRNA-synt-asso_dom_sf"/>
</dbReference>
<dbReference type="PANTHER" id="PTHR42753:SF2">
    <property type="entry name" value="PROLINE--TRNA LIGASE"/>
    <property type="match status" value="1"/>
</dbReference>
<keyword evidence="4 12" id="KW-0436">Ligase</keyword>
<dbReference type="InterPro" id="IPR050062">
    <property type="entry name" value="Pro-tRNA_synthetase"/>
</dbReference>
<protein>
    <recommendedName>
        <fullName evidence="12">Proline--tRNA ligase</fullName>
        <ecNumber evidence="12">6.1.1.15</ecNumber>
    </recommendedName>
    <alternativeName>
        <fullName evidence="12">Prolyl-tRNA synthetase</fullName>
        <shortName evidence="12">ProRS</shortName>
    </alternativeName>
</protein>
<dbReference type="InterPro" id="IPR045864">
    <property type="entry name" value="aa-tRNA-synth_II/BPL/LPL"/>
</dbReference>
<dbReference type="PRINTS" id="PR01046">
    <property type="entry name" value="TRNASYNTHPRO"/>
</dbReference>
<dbReference type="AlphaFoldDB" id="A0A0U4B9Q8"/>
<dbReference type="SUPFAM" id="SSF55826">
    <property type="entry name" value="YbaK/ProRS associated domain"/>
    <property type="match status" value="1"/>
</dbReference>
<dbReference type="Gene3D" id="3.30.930.10">
    <property type="entry name" value="Bira Bifunctional Protein, Domain 2"/>
    <property type="match status" value="2"/>
</dbReference>
<dbReference type="CDD" id="cd00779">
    <property type="entry name" value="ProRS_core_prok"/>
    <property type="match status" value="1"/>
</dbReference>
<gene>
    <name evidence="12" type="primary">proS</name>
    <name evidence="14" type="ORF">AERYTH_07585</name>
</gene>
<dbReference type="Pfam" id="PF04073">
    <property type="entry name" value="tRNA_edit"/>
    <property type="match status" value="1"/>
</dbReference>
<name>A0A0U4B9Q8_9ACTN</name>
<dbReference type="SUPFAM" id="SSF52954">
    <property type="entry name" value="Class II aaRS ABD-related"/>
    <property type="match status" value="1"/>
</dbReference>
<dbReference type="GO" id="GO:0004827">
    <property type="term" value="F:proline-tRNA ligase activity"/>
    <property type="evidence" value="ECO:0007669"/>
    <property type="project" value="UniProtKB-UniRule"/>
</dbReference>
<dbReference type="InterPro" id="IPR044140">
    <property type="entry name" value="ProRS_anticodon_short"/>
</dbReference>
<dbReference type="Gene3D" id="3.40.50.800">
    <property type="entry name" value="Anticodon-binding domain"/>
    <property type="match status" value="1"/>
</dbReference>
<dbReference type="EC" id="6.1.1.15" evidence="12"/>
<dbReference type="GO" id="GO:0002161">
    <property type="term" value="F:aminoacyl-tRNA deacylase activity"/>
    <property type="evidence" value="ECO:0007669"/>
    <property type="project" value="InterPro"/>
</dbReference>
<keyword evidence="8 12" id="KW-0030">Aminoacyl-tRNA synthetase</keyword>
<dbReference type="Pfam" id="PF00587">
    <property type="entry name" value="tRNA-synt_2b"/>
    <property type="match status" value="1"/>
</dbReference>
<evidence type="ECO:0000313" key="15">
    <source>
        <dbReference type="Proteomes" id="UP000067689"/>
    </source>
</evidence>
<evidence type="ECO:0000256" key="8">
    <source>
        <dbReference type="ARBA" id="ARBA00023146"/>
    </source>
</evidence>
<dbReference type="NCBIfam" id="NF006625">
    <property type="entry name" value="PRK09194.1"/>
    <property type="match status" value="1"/>
</dbReference>
<evidence type="ECO:0000256" key="12">
    <source>
        <dbReference type="HAMAP-Rule" id="MF_01569"/>
    </source>
</evidence>
<evidence type="ECO:0000256" key="1">
    <source>
        <dbReference type="ARBA" id="ARBA00004496"/>
    </source>
</evidence>
<evidence type="ECO:0000256" key="6">
    <source>
        <dbReference type="ARBA" id="ARBA00022840"/>
    </source>
</evidence>
<evidence type="ECO:0000256" key="4">
    <source>
        <dbReference type="ARBA" id="ARBA00022598"/>
    </source>
</evidence>
<evidence type="ECO:0000256" key="11">
    <source>
        <dbReference type="ARBA" id="ARBA00060755"/>
    </source>
</evidence>
<dbReference type="GO" id="GO:0006433">
    <property type="term" value="P:prolyl-tRNA aminoacylation"/>
    <property type="evidence" value="ECO:0007669"/>
    <property type="project" value="UniProtKB-UniRule"/>
</dbReference>
<evidence type="ECO:0000259" key="13">
    <source>
        <dbReference type="PROSITE" id="PS50862"/>
    </source>
</evidence>
<dbReference type="CDD" id="cd00861">
    <property type="entry name" value="ProRS_anticodon_short"/>
    <property type="match status" value="1"/>
</dbReference>
<dbReference type="EMBL" id="CP011502">
    <property type="protein sequence ID" value="ALX04564.1"/>
    <property type="molecule type" value="Genomic_DNA"/>
</dbReference>
<accession>A0A0U4B9Q8</accession>
<dbReference type="PROSITE" id="PS50862">
    <property type="entry name" value="AA_TRNA_LIGASE_II"/>
    <property type="match status" value="1"/>
</dbReference>
<dbReference type="FunFam" id="3.30.930.10:FF:000065">
    <property type="entry name" value="Proline--tRNA ligase"/>
    <property type="match status" value="1"/>
</dbReference>